<dbReference type="EMBL" id="JBIUWZ010000001">
    <property type="protein sequence ID" value="MFJ2676614.1"/>
    <property type="molecule type" value="Genomic_DNA"/>
</dbReference>
<evidence type="ECO:0008006" key="3">
    <source>
        <dbReference type="Google" id="ProtNLM"/>
    </source>
</evidence>
<dbReference type="Proteomes" id="UP001617213">
    <property type="component" value="Unassembled WGS sequence"/>
</dbReference>
<evidence type="ECO:0000313" key="2">
    <source>
        <dbReference type="Proteomes" id="UP001617213"/>
    </source>
</evidence>
<comment type="caution">
    <text evidence="1">The sequence shown here is derived from an EMBL/GenBank/DDBJ whole genome shotgun (WGS) entry which is preliminary data.</text>
</comment>
<dbReference type="RefSeq" id="WP_181643432.1">
    <property type="nucleotide sequence ID" value="NZ_JAAOWU010000006.1"/>
</dbReference>
<evidence type="ECO:0000313" key="1">
    <source>
        <dbReference type="EMBL" id="MFJ2676614.1"/>
    </source>
</evidence>
<gene>
    <name evidence="1" type="ORF">ACIOWJ_00720</name>
</gene>
<protein>
    <recommendedName>
        <fullName evidence="3">CBM-cenC domain-containing protein</fullName>
    </recommendedName>
</protein>
<name>A0ABW8DW36_9PSED</name>
<proteinExistence type="predicted"/>
<dbReference type="InterPro" id="IPR008979">
    <property type="entry name" value="Galactose-bd-like_sf"/>
</dbReference>
<accession>A0ABW8DW36</accession>
<organism evidence="1 2">
    <name type="scientific">Pseudomonas sivasensis</name>
    <dbReference type="NCBI Taxonomy" id="1880678"/>
    <lineage>
        <taxon>Bacteria</taxon>
        <taxon>Pseudomonadati</taxon>
        <taxon>Pseudomonadota</taxon>
        <taxon>Gammaproteobacteria</taxon>
        <taxon>Pseudomonadales</taxon>
        <taxon>Pseudomonadaceae</taxon>
        <taxon>Pseudomonas</taxon>
    </lineage>
</organism>
<sequence length="142" mass="15654">MHIVESTDFENEGMNGWENFSNSGSIVGSDPRRYWQGNGSGQFPCGIVKFFDYGYLVAGDPYRITIDFTVTSNLGCFVLVETEGVAGAQRTTFIGSNSWSTHSFDFSPRVNSSNLRLQITIINFNAGGDTSFSLDNIIIIKL</sequence>
<keyword evidence="2" id="KW-1185">Reference proteome</keyword>
<dbReference type="SUPFAM" id="SSF49785">
    <property type="entry name" value="Galactose-binding domain-like"/>
    <property type="match status" value="1"/>
</dbReference>
<dbReference type="Gene3D" id="2.60.120.260">
    <property type="entry name" value="Galactose-binding domain-like"/>
    <property type="match status" value="1"/>
</dbReference>
<reference evidence="1 2" key="1">
    <citation type="submission" date="2024-10" db="EMBL/GenBank/DDBJ databases">
        <title>The Natural Products Discovery Center: Release of the First 8490 Sequenced Strains for Exploring Actinobacteria Biosynthetic Diversity.</title>
        <authorList>
            <person name="Kalkreuter E."/>
            <person name="Kautsar S.A."/>
            <person name="Yang D."/>
            <person name="Bader C.D."/>
            <person name="Teijaro C.N."/>
            <person name="Fluegel L."/>
            <person name="Davis C.M."/>
            <person name="Simpson J.R."/>
            <person name="Lauterbach L."/>
            <person name="Steele A.D."/>
            <person name="Gui C."/>
            <person name="Meng S."/>
            <person name="Li G."/>
            <person name="Viehrig K."/>
            <person name="Ye F."/>
            <person name="Su P."/>
            <person name="Kiefer A.F."/>
            <person name="Nichols A."/>
            <person name="Cepeda A.J."/>
            <person name="Yan W."/>
            <person name="Fan B."/>
            <person name="Jiang Y."/>
            <person name="Adhikari A."/>
            <person name="Zheng C.-J."/>
            <person name="Schuster L."/>
            <person name="Cowan T.M."/>
            <person name="Smanski M.J."/>
            <person name="Chevrette M.G."/>
            <person name="De Carvalho L.P.S."/>
            <person name="Shen B."/>
        </authorList>
    </citation>
    <scope>NUCLEOTIDE SEQUENCE [LARGE SCALE GENOMIC DNA]</scope>
    <source>
        <strain evidence="1 2">NPDC087581</strain>
    </source>
</reference>